<dbReference type="KEGG" id="sta:STHERM_c18400"/>
<dbReference type="InterPro" id="IPR044304">
    <property type="entry name" value="NUBPL-like"/>
</dbReference>
<comment type="function">
    <text evidence="8">Binds and transfers iron-sulfur (Fe-S) clusters to target apoproteins. Can hydrolyze ATP.</text>
</comment>
<comment type="subunit">
    <text evidence="8">Homodimer.</text>
</comment>
<dbReference type="HAMAP" id="MF_02040">
    <property type="entry name" value="Mrp_NBP35"/>
    <property type="match status" value="1"/>
</dbReference>
<gene>
    <name evidence="10" type="ordered locus">STHERM_c18400</name>
</gene>
<keyword evidence="6 8" id="KW-0408">Iron</keyword>
<evidence type="ECO:0000259" key="9">
    <source>
        <dbReference type="Pfam" id="PF01883"/>
    </source>
</evidence>
<accession>E0RPJ3</accession>
<dbReference type="SUPFAM" id="SSF117916">
    <property type="entry name" value="Fe-S cluster assembly (FSCA) domain-like"/>
    <property type="match status" value="1"/>
</dbReference>
<comment type="similarity">
    <text evidence="2">In the C-terminal section; belongs to the Mrp/NBP35 ATP-binding proteins family.</text>
</comment>
<feature type="binding site" evidence="8">
    <location>
        <begin position="104"/>
        <end position="111"/>
    </location>
    <ligand>
        <name>ATP</name>
        <dbReference type="ChEBI" id="CHEBI:30616"/>
    </ligand>
</feature>
<dbReference type="EMBL" id="CP001698">
    <property type="protein sequence ID" value="ADN02775.1"/>
    <property type="molecule type" value="Genomic_DNA"/>
</dbReference>
<evidence type="ECO:0000256" key="3">
    <source>
        <dbReference type="ARBA" id="ARBA00022723"/>
    </source>
</evidence>
<feature type="domain" description="MIP18 family-like" evidence="9">
    <location>
        <begin position="4"/>
        <end position="74"/>
    </location>
</feature>
<dbReference type="AlphaFoldDB" id="E0RPJ3"/>
<dbReference type="PROSITE" id="PS01215">
    <property type="entry name" value="MRP"/>
    <property type="match status" value="1"/>
</dbReference>
<keyword evidence="8" id="KW-0378">Hydrolase</keyword>
<keyword evidence="5 8" id="KW-0067">ATP-binding</keyword>
<dbReference type="InterPro" id="IPR002744">
    <property type="entry name" value="MIP18-like"/>
</dbReference>
<reference key="1">
    <citation type="submission" date="2009-08" db="EMBL/GenBank/DDBJ databases">
        <title>The genome sequence of Spirochaeta thermophila DSM6192.</title>
        <authorList>
            <person name="Angelov A."/>
            <person name="Mientus M."/>
            <person name="Wittenberg S."/>
            <person name="Lehmann R."/>
            <person name="Liesegang H."/>
            <person name="Daniel R."/>
            <person name="Liebl W."/>
        </authorList>
    </citation>
    <scope>NUCLEOTIDE SEQUENCE</scope>
    <source>
        <strain>DSM 6192</strain>
    </source>
</reference>
<dbReference type="InterPro" id="IPR019591">
    <property type="entry name" value="Mrp/NBP35_ATP-bd"/>
</dbReference>
<keyword evidence="4 8" id="KW-0547">Nucleotide-binding</keyword>
<dbReference type="InterPro" id="IPR027417">
    <property type="entry name" value="P-loop_NTPase"/>
</dbReference>
<dbReference type="GO" id="GO:0016226">
    <property type="term" value="P:iron-sulfur cluster assembly"/>
    <property type="evidence" value="ECO:0007669"/>
    <property type="project" value="InterPro"/>
</dbReference>
<dbReference type="GO" id="GO:0016887">
    <property type="term" value="F:ATP hydrolysis activity"/>
    <property type="evidence" value="ECO:0007669"/>
    <property type="project" value="UniProtKB-UniRule"/>
</dbReference>
<sequence length="336" mass="36156">MSPEAVYEVLSKVTDPELGRNIVELGFVKDLSIEDGRIAFTLELTTPGCPLKETLTAQCREALLSAFPEVREVDIRVSARVRQDTRIQERLSVPVKTVLAVGSGKGGVGKSTVTALLAHLFHRLGAKVGVLDADIYGPNIPRLLPPVQGPEAEGERIVPARTREGIVVMSVGFLVEEGQALVWRGPMLHSMLQSLITQVEWPALDYLLLDLPPGTGDVQLSASQLLPLTGALLVATPHPLAQEDLRRGVDAFKRLSVPLLGVIENMAGEVWGEGLTARTAESLGVPFLGSIPLSQEIAHAGVSGDFSFLDRGELPFRKLVEAVGSRVSVETYRLQG</sequence>
<name>E0RPJ3_WINT6</name>
<dbReference type="RefSeq" id="WP_013314614.1">
    <property type="nucleotide sequence ID" value="NC_014484.1"/>
</dbReference>
<dbReference type="GO" id="GO:0005524">
    <property type="term" value="F:ATP binding"/>
    <property type="evidence" value="ECO:0007669"/>
    <property type="project" value="UniProtKB-UniRule"/>
</dbReference>
<dbReference type="Gene3D" id="3.40.50.300">
    <property type="entry name" value="P-loop containing nucleotide triphosphate hydrolases"/>
    <property type="match status" value="1"/>
</dbReference>
<organism evidence="10 11">
    <name type="scientific">Winmispira thermophila (strain ATCC 49972 / DSM 6192 / RI 19.B1)</name>
    <name type="common">Spirochaeta thermophila</name>
    <dbReference type="NCBI Taxonomy" id="665571"/>
    <lineage>
        <taxon>Bacteria</taxon>
        <taxon>Pseudomonadati</taxon>
        <taxon>Spirochaetota</taxon>
        <taxon>Spirochaetia</taxon>
        <taxon>Winmispirales</taxon>
        <taxon>Winmispiraceae</taxon>
        <taxon>Winmispira</taxon>
    </lineage>
</organism>
<comment type="similarity">
    <text evidence="1">In the N-terminal section; belongs to the MIP18 family.</text>
</comment>
<dbReference type="HOGENOM" id="CLU_024839_0_0_12"/>
<comment type="similarity">
    <text evidence="8">Belongs to the Mrp/NBP35 ATP-binding proteins family.</text>
</comment>
<evidence type="ECO:0000256" key="6">
    <source>
        <dbReference type="ARBA" id="ARBA00023004"/>
    </source>
</evidence>
<evidence type="ECO:0000256" key="4">
    <source>
        <dbReference type="ARBA" id="ARBA00022741"/>
    </source>
</evidence>
<keyword evidence="7 8" id="KW-0411">Iron-sulfur</keyword>
<evidence type="ECO:0000256" key="7">
    <source>
        <dbReference type="ARBA" id="ARBA00023014"/>
    </source>
</evidence>
<proteinExistence type="inferred from homology"/>
<protein>
    <recommendedName>
        <fullName evidence="8">Iron-sulfur cluster carrier protein</fullName>
    </recommendedName>
</protein>
<evidence type="ECO:0000256" key="2">
    <source>
        <dbReference type="ARBA" id="ARBA00008205"/>
    </source>
</evidence>
<dbReference type="InterPro" id="IPR000808">
    <property type="entry name" value="Mrp-like_CS"/>
</dbReference>
<dbReference type="PaxDb" id="665571-STHERM_c18400"/>
<keyword evidence="3 8" id="KW-0479">Metal-binding</keyword>
<evidence type="ECO:0000256" key="5">
    <source>
        <dbReference type="ARBA" id="ARBA00022840"/>
    </source>
</evidence>
<evidence type="ECO:0000313" key="10">
    <source>
        <dbReference type="EMBL" id="ADN02775.1"/>
    </source>
</evidence>
<dbReference type="GO" id="GO:0051539">
    <property type="term" value="F:4 iron, 4 sulfur cluster binding"/>
    <property type="evidence" value="ECO:0007669"/>
    <property type="project" value="TreeGrafter"/>
</dbReference>
<dbReference type="SUPFAM" id="SSF52540">
    <property type="entry name" value="P-loop containing nucleoside triphosphate hydrolases"/>
    <property type="match status" value="1"/>
</dbReference>
<dbReference type="InterPro" id="IPR034904">
    <property type="entry name" value="FSCA_dom_sf"/>
</dbReference>
<dbReference type="PANTHER" id="PTHR42961">
    <property type="entry name" value="IRON-SULFUR PROTEIN NUBPL"/>
    <property type="match status" value="1"/>
</dbReference>
<dbReference type="GO" id="GO:0046872">
    <property type="term" value="F:metal ion binding"/>
    <property type="evidence" value="ECO:0007669"/>
    <property type="project" value="UniProtKB-KW"/>
</dbReference>
<evidence type="ECO:0000256" key="1">
    <source>
        <dbReference type="ARBA" id="ARBA00007352"/>
    </source>
</evidence>
<dbReference type="eggNOG" id="COG0489">
    <property type="taxonomic scope" value="Bacteria"/>
</dbReference>
<dbReference type="Pfam" id="PF01883">
    <property type="entry name" value="FeS_assembly_P"/>
    <property type="match status" value="1"/>
</dbReference>
<dbReference type="Gene3D" id="3.30.300.130">
    <property type="entry name" value="Fe-S cluster assembly (FSCA)"/>
    <property type="match status" value="1"/>
</dbReference>
<dbReference type="CDD" id="cd02037">
    <property type="entry name" value="Mrp_NBP35"/>
    <property type="match status" value="1"/>
</dbReference>
<dbReference type="InterPro" id="IPR033756">
    <property type="entry name" value="YlxH/NBP35"/>
</dbReference>
<evidence type="ECO:0000313" key="11">
    <source>
        <dbReference type="Proteomes" id="UP000001296"/>
    </source>
</evidence>
<reference evidence="10 11" key="2">
    <citation type="journal article" date="2010" name="J. Bacteriol.">
        <title>Genome sequence of the polysaccharide-degrading, thermophilic anaerobe Spirochaeta thermophila DSM 6192.</title>
        <authorList>
            <person name="Angelov A."/>
            <person name="Liebl S."/>
            <person name="Ballschmiter M."/>
            <person name="Bomeke M."/>
            <person name="Lehmann R."/>
            <person name="Liesegang H."/>
            <person name="Daniel R."/>
            <person name="Liebl W."/>
        </authorList>
    </citation>
    <scope>NUCLEOTIDE SEQUENCE [LARGE SCALE GENOMIC DNA]</scope>
    <source>
        <strain evidence="11">ATCC 49972 / DSM 6192 / RI 19.B1</strain>
    </source>
</reference>
<dbReference type="PANTHER" id="PTHR42961:SF2">
    <property type="entry name" value="IRON-SULFUR PROTEIN NUBPL"/>
    <property type="match status" value="1"/>
</dbReference>
<dbReference type="Proteomes" id="UP000001296">
    <property type="component" value="Chromosome"/>
</dbReference>
<dbReference type="GO" id="GO:0140663">
    <property type="term" value="F:ATP-dependent FeS chaperone activity"/>
    <property type="evidence" value="ECO:0007669"/>
    <property type="project" value="InterPro"/>
</dbReference>
<dbReference type="Pfam" id="PF10609">
    <property type="entry name" value="ParA"/>
    <property type="match status" value="1"/>
</dbReference>
<evidence type="ECO:0000256" key="8">
    <source>
        <dbReference type="HAMAP-Rule" id="MF_02040"/>
    </source>
</evidence>